<proteinExistence type="predicted"/>
<dbReference type="AlphaFoldDB" id="A0A1M6TRH9"/>
<dbReference type="RefSeq" id="WP_072929353.1">
    <property type="nucleotide sequence ID" value="NZ_BMFL01000014.1"/>
</dbReference>
<dbReference type="Proteomes" id="UP000650994">
    <property type="component" value="Unassembled WGS sequence"/>
</dbReference>
<evidence type="ECO:0000313" key="3">
    <source>
        <dbReference type="EMBL" id="SHK59509.1"/>
    </source>
</evidence>
<gene>
    <name evidence="2" type="ORF">GCM10010984_21760</name>
    <name evidence="3" type="ORF">SAMN05443634_10259</name>
</gene>
<keyword evidence="5" id="KW-1185">Reference proteome</keyword>
<name>A0A1M6TRH9_9FLAO</name>
<reference evidence="3" key="2">
    <citation type="submission" date="2016-11" db="EMBL/GenBank/DDBJ databases">
        <authorList>
            <person name="Jaros S."/>
            <person name="Januszkiewicz K."/>
            <person name="Wedrychowicz H."/>
        </authorList>
    </citation>
    <scope>NUCLEOTIDE SEQUENCE [LARGE SCALE GENOMIC DNA]</scope>
    <source>
        <strain evidence="3">DSM 27989</strain>
    </source>
</reference>
<sequence>MGEVHKVKSLEEAINLAQKFKKSGKYNLFRGQAQNWNVIPSGARLNEKQFKEGLEKLKRLYEFFETSENLIKYQSDIDWFFAVAQHYGLPTNYIDFTTDLEVAAFFATNSKSNEVGKESVIICLNESDFTRFIDFTKSLYVKDKVIPPYLCKIDVHNLWRLQAQQGLFLFTPYSNIESYYDFDRIIFPFEKPYKKIHKNDIYPLHKSELEIHLDYYFNNEESLIGKKRFENFIKETNIPVHTFPATKVEKFLRINKIHKSWQSENFSKWSFSFTENWESLGNQYLITLKLPTKSKSYEEFSKSTLEEFEKNDQFIKRNQKLIFTINLNGNDKSLNKLSKRIEMSCTRIWDGTRNLPFTNFEIYKIINDYVFFEYYEFVFKEVFSFNNEELIVLELTNKYNSITRCYARKSKIEETFRDDIEYILIENYYKNITSLVLLDVNIPQLIFDFEKLLTLFKEEMIAYQVVYNSEKLNPVIFYSPTELNILGYS</sequence>
<accession>A0A1M6TRH9</accession>
<evidence type="ECO:0000313" key="2">
    <source>
        <dbReference type="EMBL" id="GGF04083.1"/>
    </source>
</evidence>
<feature type="domain" description="FRG" evidence="1">
    <location>
        <begin position="23"/>
        <end position="119"/>
    </location>
</feature>
<organism evidence="3 4">
    <name type="scientific">Chishuiella changwenlii</name>
    <dbReference type="NCBI Taxonomy" id="1434701"/>
    <lineage>
        <taxon>Bacteria</taxon>
        <taxon>Pseudomonadati</taxon>
        <taxon>Bacteroidota</taxon>
        <taxon>Flavobacteriia</taxon>
        <taxon>Flavobacteriales</taxon>
        <taxon>Weeksellaceae</taxon>
        <taxon>Chishuiella</taxon>
    </lineage>
</organism>
<dbReference type="STRING" id="1434701.SAMN05443634_10259"/>
<dbReference type="OrthoDB" id="9816036at2"/>
<dbReference type="SMART" id="SM00901">
    <property type="entry name" value="FRG"/>
    <property type="match status" value="1"/>
</dbReference>
<reference evidence="4" key="3">
    <citation type="submission" date="2016-11" db="EMBL/GenBank/DDBJ databases">
        <authorList>
            <person name="Varghese N."/>
            <person name="Submissions S."/>
        </authorList>
    </citation>
    <scope>NUCLEOTIDE SEQUENCE [LARGE SCALE GENOMIC DNA]</scope>
    <source>
        <strain evidence="4">DSM 27989</strain>
    </source>
</reference>
<dbReference type="Proteomes" id="UP000184120">
    <property type="component" value="Unassembled WGS sequence"/>
</dbReference>
<dbReference type="InterPro" id="IPR014966">
    <property type="entry name" value="FRG-dom"/>
</dbReference>
<dbReference type="EMBL" id="BMFL01000014">
    <property type="protein sequence ID" value="GGF04083.1"/>
    <property type="molecule type" value="Genomic_DNA"/>
</dbReference>
<dbReference type="EMBL" id="FRBH01000002">
    <property type="protein sequence ID" value="SHK59509.1"/>
    <property type="molecule type" value="Genomic_DNA"/>
</dbReference>
<evidence type="ECO:0000313" key="4">
    <source>
        <dbReference type="Proteomes" id="UP000184120"/>
    </source>
</evidence>
<dbReference type="Pfam" id="PF08867">
    <property type="entry name" value="FRG"/>
    <property type="match status" value="1"/>
</dbReference>
<evidence type="ECO:0000313" key="5">
    <source>
        <dbReference type="Proteomes" id="UP000650994"/>
    </source>
</evidence>
<protein>
    <submittedName>
        <fullName evidence="3">FRG domain-containing protein</fullName>
    </submittedName>
</protein>
<evidence type="ECO:0000259" key="1">
    <source>
        <dbReference type="SMART" id="SM00901"/>
    </source>
</evidence>
<reference evidence="2" key="1">
    <citation type="journal article" date="2014" name="Int. J. Syst. Evol. Microbiol.">
        <title>Complete genome of a new Firmicutes species belonging to the dominant human colonic microbiota ('Ruminococcus bicirculans') reveals two chromosomes and a selective capacity to utilize plant glucans.</title>
        <authorList>
            <consortium name="NISC Comparative Sequencing Program"/>
            <person name="Wegmann U."/>
            <person name="Louis P."/>
            <person name="Goesmann A."/>
            <person name="Henrissat B."/>
            <person name="Duncan S.H."/>
            <person name="Flint H.J."/>
        </authorList>
    </citation>
    <scope>NUCLEOTIDE SEQUENCE</scope>
    <source>
        <strain evidence="2">CGMCC 1.12707</strain>
    </source>
</reference>
<reference evidence="5" key="4">
    <citation type="journal article" date="2019" name="Int. J. Syst. Evol. Microbiol.">
        <title>The Global Catalogue of Microorganisms (GCM) 10K type strain sequencing project: providing services to taxonomists for standard genome sequencing and annotation.</title>
        <authorList>
            <consortium name="The Broad Institute Genomics Platform"/>
            <consortium name="The Broad Institute Genome Sequencing Center for Infectious Disease"/>
            <person name="Wu L."/>
            <person name="Ma J."/>
        </authorList>
    </citation>
    <scope>NUCLEOTIDE SEQUENCE [LARGE SCALE GENOMIC DNA]</scope>
    <source>
        <strain evidence="5">CGMCC 1.12707</strain>
    </source>
</reference>
<reference evidence="2" key="5">
    <citation type="submission" date="2024-05" db="EMBL/GenBank/DDBJ databases">
        <authorList>
            <person name="Sun Q."/>
            <person name="Zhou Y."/>
        </authorList>
    </citation>
    <scope>NUCLEOTIDE SEQUENCE</scope>
    <source>
        <strain evidence="2">CGMCC 1.12707</strain>
    </source>
</reference>